<dbReference type="Proteomes" id="UP000299102">
    <property type="component" value="Unassembled WGS sequence"/>
</dbReference>
<comment type="caution">
    <text evidence="1">The sequence shown here is derived from an EMBL/GenBank/DDBJ whole genome shotgun (WGS) entry which is preliminary data.</text>
</comment>
<proteinExistence type="predicted"/>
<keyword evidence="2" id="KW-1185">Reference proteome</keyword>
<gene>
    <name evidence="1" type="ORF">EVAR_3983_1</name>
</gene>
<reference evidence="1 2" key="1">
    <citation type="journal article" date="2019" name="Commun. Biol.">
        <title>The bagworm genome reveals a unique fibroin gene that provides high tensile strength.</title>
        <authorList>
            <person name="Kono N."/>
            <person name="Nakamura H."/>
            <person name="Ohtoshi R."/>
            <person name="Tomita M."/>
            <person name="Numata K."/>
            <person name="Arakawa K."/>
        </authorList>
    </citation>
    <scope>NUCLEOTIDE SEQUENCE [LARGE SCALE GENOMIC DNA]</scope>
</reference>
<name>A0A4C1SR77_EUMVA</name>
<evidence type="ECO:0000313" key="2">
    <source>
        <dbReference type="Proteomes" id="UP000299102"/>
    </source>
</evidence>
<evidence type="ECO:0000313" key="1">
    <source>
        <dbReference type="EMBL" id="GBP04659.1"/>
    </source>
</evidence>
<sequence>MAVRSHFGHQRVEISPATCHAELSGPKFGGWGPILVTLANTFRSSEYESQRRVGGSSPVSGHRSNAVLLLCVMCRLACDCTAFSAGWRERCVCAVNTPRARAAAPPRRLAA</sequence>
<dbReference type="EMBL" id="BGZK01000014">
    <property type="protein sequence ID" value="GBP04659.1"/>
    <property type="molecule type" value="Genomic_DNA"/>
</dbReference>
<dbReference type="AlphaFoldDB" id="A0A4C1SR77"/>
<organism evidence="1 2">
    <name type="scientific">Eumeta variegata</name>
    <name type="common">Bagworm moth</name>
    <name type="synonym">Eumeta japonica</name>
    <dbReference type="NCBI Taxonomy" id="151549"/>
    <lineage>
        <taxon>Eukaryota</taxon>
        <taxon>Metazoa</taxon>
        <taxon>Ecdysozoa</taxon>
        <taxon>Arthropoda</taxon>
        <taxon>Hexapoda</taxon>
        <taxon>Insecta</taxon>
        <taxon>Pterygota</taxon>
        <taxon>Neoptera</taxon>
        <taxon>Endopterygota</taxon>
        <taxon>Lepidoptera</taxon>
        <taxon>Glossata</taxon>
        <taxon>Ditrysia</taxon>
        <taxon>Tineoidea</taxon>
        <taxon>Psychidae</taxon>
        <taxon>Oiketicinae</taxon>
        <taxon>Eumeta</taxon>
    </lineage>
</organism>
<protein>
    <submittedName>
        <fullName evidence="1">Uncharacterized protein</fullName>
    </submittedName>
</protein>
<accession>A0A4C1SR77</accession>